<dbReference type="EMBL" id="MUJZ01070283">
    <property type="protein sequence ID" value="OTF69488.1"/>
    <property type="molecule type" value="Genomic_DNA"/>
</dbReference>
<dbReference type="AlphaFoldDB" id="A0A1Y3ANI7"/>
<dbReference type="InterPro" id="IPR029033">
    <property type="entry name" value="His_PPase_superfam"/>
</dbReference>
<evidence type="ECO:0000313" key="1">
    <source>
        <dbReference type="EMBL" id="OTF69488.1"/>
    </source>
</evidence>
<keyword evidence="2" id="KW-1185">Reference proteome</keyword>
<dbReference type="GO" id="GO:0016791">
    <property type="term" value="F:phosphatase activity"/>
    <property type="evidence" value="ECO:0007669"/>
    <property type="project" value="UniProtKB-ARBA"/>
</dbReference>
<protein>
    <submittedName>
        <fullName evidence="1">Uncharacterized protein</fullName>
    </submittedName>
</protein>
<proteinExistence type="predicted"/>
<dbReference type="Proteomes" id="UP000194236">
    <property type="component" value="Unassembled WGS sequence"/>
</dbReference>
<feature type="non-terminal residue" evidence="1">
    <location>
        <position position="1"/>
    </location>
</feature>
<dbReference type="Gene3D" id="3.40.50.1240">
    <property type="entry name" value="Phosphoglycerate mutase-like"/>
    <property type="match status" value="1"/>
</dbReference>
<dbReference type="OrthoDB" id="5821688at2759"/>
<evidence type="ECO:0000313" key="2">
    <source>
        <dbReference type="Proteomes" id="UP000194236"/>
    </source>
</evidence>
<name>A0A1Y3ANI7_EURMA</name>
<dbReference type="SUPFAM" id="SSF53254">
    <property type="entry name" value="Phosphoglycerate mutase-like"/>
    <property type="match status" value="1"/>
</dbReference>
<gene>
    <name evidence="1" type="ORF">BLA29_015529</name>
</gene>
<accession>A0A1Y3ANI7</accession>
<reference evidence="1 2" key="1">
    <citation type="submission" date="2017-03" db="EMBL/GenBank/DDBJ databases">
        <title>Genome Survey of Euroglyphus maynei.</title>
        <authorList>
            <person name="Arlian L.G."/>
            <person name="Morgan M.S."/>
            <person name="Rider S.D."/>
        </authorList>
    </citation>
    <scope>NUCLEOTIDE SEQUENCE [LARGE SCALE GENOMIC DNA]</scope>
    <source>
        <strain evidence="1">Arlian Lab</strain>
        <tissue evidence="1">Whole body</tissue>
    </source>
</reference>
<organism evidence="1 2">
    <name type="scientific">Euroglyphus maynei</name>
    <name type="common">Mayne's house dust mite</name>
    <dbReference type="NCBI Taxonomy" id="6958"/>
    <lineage>
        <taxon>Eukaryota</taxon>
        <taxon>Metazoa</taxon>
        <taxon>Ecdysozoa</taxon>
        <taxon>Arthropoda</taxon>
        <taxon>Chelicerata</taxon>
        <taxon>Arachnida</taxon>
        <taxon>Acari</taxon>
        <taxon>Acariformes</taxon>
        <taxon>Sarcoptiformes</taxon>
        <taxon>Astigmata</taxon>
        <taxon>Psoroptidia</taxon>
        <taxon>Analgoidea</taxon>
        <taxon>Pyroglyphidae</taxon>
        <taxon>Pyroglyphinae</taxon>
        <taxon>Euroglyphus</taxon>
    </lineage>
</organism>
<sequence length="64" mass="7256">GRYISPRDVYIRSSSIPRCLESSQLIAAGLTPPIGNWKWQSDLGDLWQPVPIFSIQKWRDGVSI</sequence>
<comment type="caution">
    <text evidence="1">The sequence shown here is derived from an EMBL/GenBank/DDBJ whole genome shotgun (WGS) entry which is preliminary data.</text>
</comment>